<dbReference type="SUPFAM" id="SSF48371">
    <property type="entry name" value="ARM repeat"/>
    <property type="match status" value="1"/>
</dbReference>
<proteinExistence type="predicted"/>
<dbReference type="InterPro" id="IPR016024">
    <property type="entry name" value="ARM-type_fold"/>
</dbReference>
<protein>
    <submittedName>
        <fullName evidence="1">Uncharacterized protein</fullName>
    </submittedName>
</protein>
<evidence type="ECO:0000313" key="1">
    <source>
        <dbReference type="EMBL" id="KAK7000292.1"/>
    </source>
</evidence>
<accession>A0AAW0A414</accession>
<gene>
    <name evidence="1" type="ORF">R3P38DRAFT_3219185</name>
</gene>
<dbReference type="Proteomes" id="UP001362999">
    <property type="component" value="Unassembled WGS sequence"/>
</dbReference>
<evidence type="ECO:0000313" key="2">
    <source>
        <dbReference type="Proteomes" id="UP001362999"/>
    </source>
</evidence>
<dbReference type="Gene3D" id="1.25.10.10">
    <property type="entry name" value="Leucine-rich Repeat Variant"/>
    <property type="match status" value="1"/>
</dbReference>
<keyword evidence="2" id="KW-1185">Reference proteome</keyword>
<dbReference type="AlphaFoldDB" id="A0AAW0A414"/>
<sequence length="689" mass="76207">MLSLRFQESSPSLLSYWSDNMSVGPNLPLHTLSKPAIRYLYQSQVKKFIKANENRPLSEEMVAIFESYLGYKYISSATKCMIADHLLERLESLGAHDCLSAKEMVCRYSPSLVEALDSPFNSPLSRSVHPFRGIAASKLEDWVMETQTDLLEALKYCSFAYRHCLPAYDQESLVYQIAKRFRLLSDDSLLSFMNSGLSLILNIHDSSARSVVFAAIFERASVEDSPPEIQAVTLDIFTSYVGSGPDFSRQLLEVVALAGSNGRTRISIMKSLAVDQNLVPDLLQNAACVYEAASVIMIDLKLHVFLVKLLLDTTPTFSSSRCAALRVLSEICAWSDGAEAVVFQISMLMAFEKLLGWKETETVATCQLLQAIAHHKSTYHSILSTKLIKQLSRLLRDTTPAIFQRASLQVLHKFCIWPEGAETVALKSDVLRTAKKLLESTDTSFEACYWLKVIAHHKSTYHAILSADLIEPLLGLLNEDGSKKSHNEMSASIGVLRNVATWADGAQAIARFIIPVLRHETHLQHLSSAQKFLLHLARSRAPTDVPTCCLPPSSTIRLPLSTGPICEAGALESRYTFFGAPLRTPTILKTSWSRKNGLATGQNLYRYGYGALFDLVAIPGSVTQNSENYLLNRVGNTTTLATNTLANSRLASTSLSSLPPQRTPVLLNSALSYTSTHSDVTAEDQLKRI</sequence>
<dbReference type="InterPro" id="IPR011989">
    <property type="entry name" value="ARM-like"/>
</dbReference>
<comment type="caution">
    <text evidence="1">The sequence shown here is derived from an EMBL/GenBank/DDBJ whole genome shotgun (WGS) entry which is preliminary data.</text>
</comment>
<organism evidence="1 2">
    <name type="scientific">Favolaschia claudopus</name>
    <dbReference type="NCBI Taxonomy" id="2862362"/>
    <lineage>
        <taxon>Eukaryota</taxon>
        <taxon>Fungi</taxon>
        <taxon>Dikarya</taxon>
        <taxon>Basidiomycota</taxon>
        <taxon>Agaricomycotina</taxon>
        <taxon>Agaricomycetes</taxon>
        <taxon>Agaricomycetidae</taxon>
        <taxon>Agaricales</taxon>
        <taxon>Marasmiineae</taxon>
        <taxon>Mycenaceae</taxon>
        <taxon>Favolaschia</taxon>
    </lineage>
</organism>
<reference evidence="1 2" key="1">
    <citation type="journal article" date="2024" name="J Genomics">
        <title>Draft genome sequencing and assembly of Favolaschia claudopus CIRM-BRFM 2984 isolated from oak limbs.</title>
        <authorList>
            <person name="Navarro D."/>
            <person name="Drula E."/>
            <person name="Chaduli D."/>
            <person name="Cazenave R."/>
            <person name="Ahrendt S."/>
            <person name="Wang J."/>
            <person name="Lipzen A."/>
            <person name="Daum C."/>
            <person name="Barry K."/>
            <person name="Grigoriev I.V."/>
            <person name="Favel A."/>
            <person name="Rosso M.N."/>
            <person name="Martin F."/>
        </authorList>
    </citation>
    <scope>NUCLEOTIDE SEQUENCE [LARGE SCALE GENOMIC DNA]</scope>
    <source>
        <strain evidence="1 2">CIRM-BRFM 2984</strain>
    </source>
</reference>
<dbReference type="EMBL" id="JAWWNJ010000089">
    <property type="protein sequence ID" value="KAK7000292.1"/>
    <property type="molecule type" value="Genomic_DNA"/>
</dbReference>
<name>A0AAW0A414_9AGAR</name>